<keyword evidence="2" id="KW-0539">Nucleus</keyword>
<organism evidence="7 8">
    <name type="scientific">Cucumis melo</name>
    <name type="common">Muskmelon</name>
    <dbReference type="NCBI Taxonomy" id="3656"/>
    <lineage>
        <taxon>Eukaryota</taxon>
        <taxon>Viridiplantae</taxon>
        <taxon>Streptophyta</taxon>
        <taxon>Embryophyta</taxon>
        <taxon>Tracheophyta</taxon>
        <taxon>Spermatophyta</taxon>
        <taxon>Magnoliopsida</taxon>
        <taxon>eudicotyledons</taxon>
        <taxon>Gunneridae</taxon>
        <taxon>Pentapetalae</taxon>
        <taxon>rosids</taxon>
        <taxon>fabids</taxon>
        <taxon>Cucurbitales</taxon>
        <taxon>Cucurbitaceae</taxon>
        <taxon>Benincaseae</taxon>
        <taxon>Cucumis</taxon>
    </lineage>
</organism>
<dbReference type="GO" id="GO:0000981">
    <property type="term" value="F:DNA-binding transcription factor activity, RNA polymerase II-specific"/>
    <property type="evidence" value="ECO:0007669"/>
    <property type="project" value="TreeGrafter"/>
</dbReference>
<accession>A0A1S3C5S6</accession>
<dbReference type="SMART" id="SM00717">
    <property type="entry name" value="SANT"/>
    <property type="match status" value="2"/>
</dbReference>
<dbReference type="PROSITE" id="PS50090">
    <property type="entry name" value="MYB_LIKE"/>
    <property type="match status" value="2"/>
</dbReference>
<dbReference type="GeneID" id="103497228"/>
<feature type="compositionally biased region" description="Basic residues" evidence="4">
    <location>
        <begin position="226"/>
        <end position="239"/>
    </location>
</feature>
<evidence type="ECO:0000256" key="3">
    <source>
        <dbReference type="SAM" id="Coils"/>
    </source>
</evidence>
<reference evidence="8" key="1">
    <citation type="submission" date="2025-08" db="UniProtKB">
        <authorList>
            <consortium name="RefSeq"/>
        </authorList>
    </citation>
    <scope>IDENTIFICATION</scope>
    <source>
        <tissue evidence="8">Stem</tissue>
    </source>
</reference>
<dbReference type="SUPFAM" id="SSF46689">
    <property type="entry name" value="Homeodomain-like"/>
    <property type="match status" value="1"/>
</dbReference>
<gene>
    <name evidence="8" type="primary">LOC103497228</name>
</gene>
<name>A0A1S3C5S6_CUCME</name>
<keyword evidence="7" id="KW-1185">Reference proteome</keyword>
<feature type="domain" description="Myb-like" evidence="5">
    <location>
        <begin position="126"/>
        <end position="177"/>
    </location>
</feature>
<evidence type="ECO:0000259" key="6">
    <source>
        <dbReference type="PROSITE" id="PS51294"/>
    </source>
</evidence>
<dbReference type="RefSeq" id="XP_008457563.2">
    <property type="nucleotide sequence ID" value="XM_008459341.3"/>
</dbReference>
<dbReference type="InParanoid" id="A0A1S3C5S6"/>
<proteinExistence type="predicted"/>
<dbReference type="Proteomes" id="UP001652600">
    <property type="component" value="Chromosome 12"/>
</dbReference>
<dbReference type="InterPro" id="IPR017930">
    <property type="entry name" value="Myb_dom"/>
</dbReference>
<dbReference type="AlphaFoldDB" id="A0A1S3C5S6"/>
<dbReference type="eggNOG" id="KOG0048">
    <property type="taxonomic scope" value="Eukaryota"/>
</dbReference>
<dbReference type="Gramene" id="MELO3C020558.2.1">
    <property type="protein sequence ID" value="MELO3C020558.2.1"/>
    <property type="gene ID" value="MELO3C020558.2"/>
</dbReference>
<dbReference type="InterPro" id="IPR009057">
    <property type="entry name" value="Homeodomain-like_sf"/>
</dbReference>
<evidence type="ECO:0000256" key="2">
    <source>
        <dbReference type="ARBA" id="ARBA00023242"/>
    </source>
</evidence>
<dbReference type="CDD" id="cd00167">
    <property type="entry name" value="SANT"/>
    <property type="match status" value="1"/>
</dbReference>
<dbReference type="PANTHER" id="PTHR45614">
    <property type="entry name" value="MYB PROTEIN-RELATED"/>
    <property type="match status" value="1"/>
</dbReference>
<sequence length="434" mass="49129">MQSNAPPPSAPPLAAIDRFLYSHNVNGNCFQKGLIGGLSPEICGGGSGGKWIEIEKCRRVEEKLELEIEELEEEEEEEEEEIMYGWGRKNNNHCEMGFKEMMIISPNINELKVCSSKFKKFKKRSSASLIKGQWTEEEDRKLKRLVKQHGVRKWAQIAEKLEGRAGKQCRERWHNHLRPDIKKESWSEEEERILVETHARVGNRWAEIAKSIPGRTENAIKNHWNATKRRQNSRRKNKRPNSQNGKPHSSILQDYIKSKYNPAAVTTVPASTFSDDPSSHFNHFFSESSDSTSNLSSAIISSPTYDDELLFMQNFFSNSSDLLPLPSADDSATMWNQSTVEFGSVDSERKAERPKIGDEESNVARSSHLYSDMYLSYLLNGTMNNACGGGGGGEIQNMAELQVVAAAGEGLWENSQQGKREMDLMEMLSFHSYP</sequence>
<feature type="coiled-coil region" evidence="3">
    <location>
        <begin position="54"/>
        <end position="81"/>
    </location>
</feature>
<dbReference type="InterPro" id="IPR001005">
    <property type="entry name" value="SANT/Myb"/>
</dbReference>
<dbReference type="GO" id="GO:0005634">
    <property type="term" value="C:nucleus"/>
    <property type="evidence" value="ECO:0007669"/>
    <property type="project" value="UniProtKB-SubCell"/>
</dbReference>
<evidence type="ECO:0000313" key="7">
    <source>
        <dbReference type="Proteomes" id="UP001652600"/>
    </source>
</evidence>
<dbReference type="Pfam" id="PF13921">
    <property type="entry name" value="Myb_DNA-bind_6"/>
    <property type="match status" value="1"/>
</dbReference>
<dbReference type="GO" id="GO:0000978">
    <property type="term" value="F:RNA polymerase II cis-regulatory region sequence-specific DNA binding"/>
    <property type="evidence" value="ECO:0007669"/>
    <property type="project" value="TreeGrafter"/>
</dbReference>
<feature type="region of interest" description="Disordered" evidence="4">
    <location>
        <begin position="216"/>
        <end position="250"/>
    </location>
</feature>
<evidence type="ECO:0000256" key="4">
    <source>
        <dbReference type="SAM" id="MobiDB-lite"/>
    </source>
</evidence>
<dbReference type="InterPro" id="IPR050560">
    <property type="entry name" value="MYB_TF"/>
</dbReference>
<evidence type="ECO:0000259" key="5">
    <source>
        <dbReference type="PROSITE" id="PS50090"/>
    </source>
</evidence>
<feature type="domain" description="HTH myb-type" evidence="6">
    <location>
        <begin position="126"/>
        <end position="181"/>
    </location>
</feature>
<dbReference type="KEGG" id="cmo:103497228"/>
<feature type="domain" description="Myb-like" evidence="5">
    <location>
        <begin position="178"/>
        <end position="228"/>
    </location>
</feature>
<dbReference type="Gene3D" id="1.10.10.60">
    <property type="entry name" value="Homeodomain-like"/>
    <property type="match status" value="2"/>
</dbReference>
<protein>
    <submittedName>
        <fullName evidence="8">Transcription factor MYB119</fullName>
    </submittedName>
</protein>
<feature type="domain" description="HTH myb-type" evidence="6">
    <location>
        <begin position="182"/>
        <end position="232"/>
    </location>
</feature>
<keyword evidence="3" id="KW-0175">Coiled coil</keyword>
<comment type="subcellular location">
    <subcellularLocation>
        <location evidence="1">Nucleus</location>
    </subcellularLocation>
</comment>
<dbReference type="PROSITE" id="PS51294">
    <property type="entry name" value="HTH_MYB"/>
    <property type="match status" value="2"/>
</dbReference>
<dbReference type="PANTHER" id="PTHR45614:SF218">
    <property type="entry name" value="TRANSCRIPTION FACTOR MYB119-RELATED"/>
    <property type="match status" value="1"/>
</dbReference>
<evidence type="ECO:0000256" key="1">
    <source>
        <dbReference type="ARBA" id="ARBA00004123"/>
    </source>
</evidence>
<evidence type="ECO:0000313" key="8">
    <source>
        <dbReference type="RefSeq" id="XP_008457563.2"/>
    </source>
</evidence>